<name>A0A5E4MBN8_9HEMI</name>
<evidence type="ECO:0000313" key="2">
    <source>
        <dbReference type="Proteomes" id="UP000325440"/>
    </source>
</evidence>
<sequence>MCEINQLAEHQKSVNSKINKQMANYYQMMNKCKDIYKQFELVNAENIIFKNIGLRFTAKVNELTGQCNVTTTSIDSPIVYNVSTLKESYNTLTNQLYVIKVRGEQMSRELTDINDQLAKLDVMRTWLTERCEKITTLSEVEEIRQDRTVGDIRVIMKQMSAYLNRVESRVDHEQWKKKLRGDALRQIINRAVNYSQEAKRCIAGICVDNDRLAHELQKSKIIVDTLYLRMSELDELQASRPAKPDLSVEPNHHVVLDSPAERDCPGIPDHSIELDCPVVPYCPIETDCPIESDQLSEDYGKLEGSLRNECKIANRVLQLHACDNDDDAHRQQSSASTYDSSVDELQSYSASIGVSSSVDELPSWPHSLLSSSYDTVDNCNNDFNNDMVKPLKPLVTPAGCHVLSLDQLICKYANSMDIINS</sequence>
<protein>
    <submittedName>
        <fullName evidence="1">Uncharacterized protein</fullName>
    </submittedName>
</protein>
<dbReference type="AlphaFoldDB" id="A0A5E4MBN8"/>
<dbReference type="EMBL" id="CABPRJ010000494">
    <property type="protein sequence ID" value="VVC29530.1"/>
    <property type="molecule type" value="Genomic_DNA"/>
</dbReference>
<proteinExistence type="predicted"/>
<gene>
    <name evidence="1" type="ORF">CINCED_3A010739</name>
</gene>
<dbReference type="Proteomes" id="UP000325440">
    <property type="component" value="Unassembled WGS sequence"/>
</dbReference>
<organism evidence="1 2">
    <name type="scientific">Cinara cedri</name>
    <dbReference type="NCBI Taxonomy" id="506608"/>
    <lineage>
        <taxon>Eukaryota</taxon>
        <taxon>Metazoa</taxon>
        <taxon>Ecdysozoa</taxon>
        <taxon>Arthropoda</taxon>
        <taxon>Hexapoda</taxon>
        <taxon>Insecta</taxon>
        <taxon>Pterygota</taxon>
        <taxon>Neoptera</taxon>
        <taxon>Paraneoptera</taxon>
        <taxon>Hemiptera</taxon>
        <taxon>Sternorrhyncha</taxon>
        <taxon>Aphidomorpha</taxon>
        <taxon>Aphidoidea</taxon>
        <taxon>Aphididae</taxon>
        <taxon>Lachninae</taxon>
        <taxon>Cinara</taxon>
    </lineage>
</organism>
<reference evidence="1 2" key="1">
    <citation type="submission" date="2019-08" db="EMBL/GenBank/DDBJ databases">
        <authorList>
            <person name="Alioto T."/>
            <person name="Alioto T."/>
            <person name="Gomez Garrido J."/>
        </authorList>
    </citation>
    <scope>NUCLEOTIDE SEQUENCE [LARGE SCALE GENOMIC DNA]</scope>
</reference>
<evidence type="ECO:0000313" key="1">
    <source>
        <dbReference type="EMBL" id="VVC29530.1"/>
    </source>
</evidence>
<keyword evidence="2" id="KW-1185">Reference proteome</keyword>
<accession>A0A5E4MBN8</accession>